<evidence type="ECO:0000256" key="1">
    <source>
        <dbReference type="SAM" id="Phobius"/>
    </source>
</evidence>
<dbReference type="CDD" id="cd11614">
    <property type="entry name" value="SAF_CpaB_FlgA_like"/>
    <property type="match status" value="1"/>
</dbReference>
<dbReference type="InterPro" id="IPR013974">
    <property type="entry name" value="SAF"/>
</dbReference>
<comment type="caution">
    <text evidence="3">The sequence shown here is derived from an EMBL/GenBank/DDBJ whole genome shotgun (WGS) entry which is preliminary data.</text>
</comment>
<keyword evidence="1" id="KW-0472">Membrane</keyword>
<dbReference type="RefSeq" id="WP_341425451.1">
    <property type="nucleotide sequence ID" value="NZ_JBBUTG010000004.1"/>
</dbReference>
<dbReference type="SMART" id="SM00858">
    <property type="entry name" value="SAF"/>
    <property type="match status" value="1"/>
</dbReference>
<protein>
    <submittedName>
        <fullName evidence="3">Flp pilus assembly protein CpaB</fullName>
    </submittedName>
</protein>
<dbReference type="SUPFAM" id="SSF51269">
    <property type="entry name" value="AFP III-like domain"/>
    <property type="match status" value="1"/>
</dbReference>
<proteinExistence type="predicted"/>
<dbReference type="Pfam" id="PF08666">
    <property type="entry name" value="SAF"/>
    <property type="match status" value="1"/>
</dbReference>
<gene>
    <name evidence="3" type="primary">cpaB</name>
    <name evidence="3" type="ORF">AACH06_09710</name>
</gene>
<dbReference type="InterPro" id="IPR036732">
    <property type="entry name" value="AFP_Neu5c_C_sf"/>
</dbReference>
<evidence type="ECO:0000313" key="4">
    <source>
        <dbReference type="Proteomes" id="UP001371218"/>
    </source>
</evidence>
<organism evidence="3 4">
    <name type="scientific">Ideonella lacteola</name>
    <dbReference type="NCBI Taxonomy" id="2984193"/>
    <lineage>
        <taxon>Bacteria</taxon>
        <taxon>Pseudomonadati</taxon>
        <taxon>Pseudomonadota</taxon>
        <taxon>Betaproteobacteria</taxon>
        <taxon>Burkholderiales</taxon>
        <taxon>Sphaerotilaceae</taxon>
        <taxon>Ideonella</taxon>
    </lineage>
</organism>
<dbReference type="Gene3D" id="3.90.1210.10">
    <property type="entry name" value="Antifreeze-like/N-acetylneuraminic acid synthase C-terminal domain"/>
    <property type="match status" value="1"/>
</dbReference>
<dbReference type="EMBL" id="JBBUTG010000004">
    <property type="protein sequence ID" value="MEK8031089.1"/>
    <property type="molecule type" value="Genomic_DNA"/>
</dbReference>
<keyword evidence="1" id="KW-1133">Transmembrane helix</keyword>
<accession>A0ABU9BMA0</accession>
<name>A0ABU9BMA0_9BURK</name>
<evidence type="ECO:0000313" key="3">
    <source>
        <dbReference type="EMBL" id="MEK8031089.1"/>
    </source>
</evidence>
<dbReference type="InterPro" id="IPR031571">
    <property type="entry name" value="RcpC_dom"/>
</dbReference>
<dbReference type="InterPro" id="IPR017592">
    <property type="entry name" value="Pilus_assmbl_Flp-typ_CpaB"/>
</dbReference>
<dbReference type="Proteomes" id="UP001371218">
    <property type="component" value="Unassembled WGS sequence"/>
</dbReference>
<keyword evidence="4" id="KW-1185">Reference proteome</keyword>
<feature type="transmembrane region" description="Helical" evidence="1">
    <location>
        <begin position="12"/>
        <end position="29"/>
    </location>
</feature>
<keyword evidence="1" id="KW-0812">Transmembrane</keyword>
<sequence>MAISIPKINTNWLLLLVAIGLGIGAVYMSNSLIKRKLADIEEAAAMKNETVDVVVAKQDLAQGQPLTADMVAVRSIPKQFAHEGGVRPDQFDAVEGQRLAVPIKRGEAILTIQTEGAGVNLFSNGVKKGLRALTFEVDMVNSISGMLRPGDRIDLIYTSKAVGDGPEVTMPLLSNVPIMATDQTLTKRDDGSGRERSFTTVTLEVTPVDANRIIVAKSAGTLTAVLRNPDDDAVNSTRTLSAEMLVAGTAKAMPVVEYIVGGSSGGRADVQLVPALKALSSQQGGGSARLSQ</sequence>
<evidence type="ECO:0000259" key="2">
    <source>
        <dbReference type="SMART" id="SM00858"/>
    </source>
</evidence>
<dbReference type="NCBIfam" id="TIGR03177">
    <property type="entry name" value="pilus_cpaB"/>
    <property type="match status" value="1"/>
</dbReference>
<reference evidence="3 4" key="1">
    <citation type="submission" date="2024-04" db="EMBL/GenBank/DDBJ databases">
        <title>Novel species of the genus Ideonella isolated from streams.</title>
        <authorList>
            <person name="Lu H."/>
        </authorList>
    </citation>
    <scope>NUCLEOTIDE SEQUENCE [LARGE SCALE GENOMIC DNA]</scope>
    <source>
        <strain evidence="3 4">DXS29W</strain>
    </source>
</reference>
<feature type="domain" description="SAF" evidence="2">
    <location>
        <begin position="51"/>
        <end position="115"/>
    </location>
</feature>
<dbReference type="Pfam" id="PF16976">
    <property type="entry name" value="RcpC"/>
    <property type="match status" value="1"/>
</dbReference>